<accession>A0A6G1EUK3</accession>
<protein>
    <submittedName>
        <fullName evidence="1">Uncharacterized protein</fullName>
    </submittedName>
</protein>
<comment type="caution">
    <text evidence="1">The sequence shown here is derived from an EMBL/GenBank/DDBJ whole genome shotgun (WGS) entry which is preliminary data.</text>
</comment>
<dbReference type="AlphaFoldDB" id="A0A6G1EUK3"/>
<gene>
    <name evidence="1" type="ORF">E2562_003153</name>
</gene>
<evidence type="ECO:0000313" key="1">
    <source>
        <dbReference type="EMBL" id="KAF0928328.1"/>
    </source>
</evidence>
<organism evidence="1 2">
    <name type="scientific">Oryza meyeriana var. granulata</name>
    <dbReference type="NCBI Taxonomy" id="110450"/>
    <lineage>
        <taxon>Eukaryota</taxon>
        <taxon>Viridiplantae</taxon>
        <taxon>Streptophyta</taxon>
        <taxon>Embryophyta</taxon>
        <taxon>Tracheophyta</taxon>
        <taxon>Spermatophyta</taxon>
        <taxon>Magnoliopsida</taxon>
        <taxon>Liliopsida</taxon>
        <taxon>Poales</taxon>
        <taxon>Poaceae</taxon>
        <taxon>BOP clade</taxon>
        <taxon>Oryzoideae</taxon>
        <taxon>Oryzeae</taxon>
        <taxon>Oryzinae</taxon>
        <taxon>Oryza</taxon>
        <taxon>Oryza meyeriana</taxon>
    </lineage>
</organism>
<keyword evidence="2" id="KW-1185">Reference proteome</keyword>
<reference evidence="1 2" key="1">
    <citation type="submission" date="2019-11" db="EMBL/GenBank/DDBJ databases">
        <title>Whole genome sequence of Oryza granulata.</title>
        <authorList>
            <person name="Li W."/>
        </authorList>
    </citation>
    <scope>NUCLEOTIDE SEQUENCE [LARGE SCALE GENOMIC DNA]</scope>
    <source>
        <strain evidence="2">cv. Menghai</strain>
        <tissue evidence="1">Leaf</tissue>
    </source>
</reference>
<sequence length="110" mass="12625">MSSTWSPPPWPRSKKIGAIGELALLGRARGRGISRRRQADEELGVERSSGNSIWTWPELALHGIWRGRVEIWESLLPNVDEAEVRRFDSLSSMRPLHCLLPKLRRCRPPF</sequence>
<dbReference type="EMBL" id="SPHZ02000002">
    <property type="protein sequence ID" value="KAF0928328.1"/>
    <property type="molecule type" value="Genomic_DNA"/>
</dbReference>
<dbReference type="Proteomes" id="UP000479710">
    <property type="component" value="Unassembled WGS sequence"/>
</dbReference>
<proteinExistence type="predicted"/>
<evidence type="ECO:0000313" key="2">
    <source>
        <dbReference type="Proteomes" id="UP000479710"/>
    </source>
</evidence>
<name>A0A6G1EUK3_9ORYZ</name>